<dbReference type="GO" id="GO:0038039">
    <property type="term" value="C:G protein-coupled receptor heterodimeric complex"/>
    <property type="evidence" value="ECO:0007669"/>
    <property type="project" value="TreeGrafter"/>
</dbReference>
<dbReference type="InterPro" id="IPR002455">
    <property type="entry name" value="GPCR3_GABA-B"/>
</dbReference>
<feature type="domain" description="Receptor ligand binding region" evidence="9">
    <location>
        <begin position="32"/>
        <end position="383"/>
    </location>
</feature>
<evidence type="ECO:0000259" key="9">
    <source>
        <dbReference type="Pfam" id="PF01094"/>
    </source>
</evidence>
<evidence type="ECO:0000313" key="12">
    <source>
        <dbReference type="Proteomes" id="UP000601435"/>
    </source>
</evidence>
<evidence type="ECO:0000256" key="2">
    <source>
        <dbReference type="ARBA" id="ARBA00022692"/>
    </source>
</evidence>
<evidence type="ECO:0000256" key="7">
    <source>
        <dbReference type="ARBA" id="ARBA00023180"/>
    </source>
</evidence>
<accession>A0A812S999</accession>
<feature type="domain" description="Tyrosine-protein kinase ephrin type A/B receptor-like" evidence="10">
    <location>
        <begin position="513"/>
        <end position="557"/>
    </location>
</feature>
<evidence type="ECO:0000259" key="10">
    <source>
        <dbReference type="Pfam" id="PF07699"/>
    </source>
</evidence>
<evidence type="ECO:0000256" key="5">
    <source>
        <dbReference type="ARBA" id="ARBA00023136"/>
    </source>
</evidence>
<sequence length="946" mass="103952">MAAANPALGLDMFGVLVMSPYSGSTGDLMTMVEPALASATQDIENSNILPGYRLRMLLVDTKCNARDATVATVTALSTGVPKHIIFGDSCSSACEAINDAASFFNVLQVGPGCTSTSLSDSVRYPYFTRMAPSYRFNILAVYEFLKLLNFHRVGIVHGFNTINILAKDMFVELIQADVDSEAYAWAILHISAVTSAGNIPDAQHALAEMHRTDSRINFVALYADTGSMLLCQSYKLNMLSPDYIFIVASGWWNPGFILERAGAEDCPCTAEELHRAAYGMLALDRGPMQQTNDLHELSGVRLADIYANYTSECSGFANGNGPCNHQWAAYFYDGLWLIAHVLHAYLVDGGRSISDLRTEASRQALYDLSLSTDFVGLTGRVRLFNSVDPTTTPPSHGDREGIILFRQVVGSYDNAFNELAYRTDSGIEFKADIAWSPIVETVARMEQCFLSNLDASSALLASMPPVGCRNVVNVHRGLSQTSPEWIVLQDRAKQASFLFSLEGFGRWVSQYMDERGASQCKKCPLGQYAENDGQQQCTMCPPGQTTSFEGAAELSVCTCDGFYYQQQCIKCAFGTRFEAGSCVRCDRTQICENGLVTGNATTDDEWGITIDTAGRQRTLSQIMTNEFLMVTLGIDVARHKKVMQDAMTLFQDTLEDLRVGNPQLQIIPAPSDDVRETIENELTERKLAMYELLNDNVDLSTDVSESVLHSLYIQNQQLFDLSNQVVSLLVDAAQSAGARLNGLLANTAGRQRSLIQKMLKNVLFVAKRVDVESNVEELRSNLDVFEASHSAILRGADWAGIPQLTRMCTIHQMKSVTFYYQEVRSLARKVFNARSQAESIDTALLVASNMSANVDPLAVAMSEAVKLYVNDPGDCDPLATITDSEWAKLLNGLAEQQITSQKIARLYMQVANNVMVEQSKVDLAVEVTSNTQHLGRSISFVGLQGL</sequence>
<dbReference type="InterPro" id="IPR028082">
    <property type="entry name" value="Peripla_BP_I"/>
</dbReference>
<evidence type="ECO:0000256" key="8">
    <source>
        <dbReference type="ARBA" id="ARBA00023224"/>
    </source>
</evidence>
<dbReference type="EMBL" id="CAJNJA010020946">
    <property type="protein sequence ID" value="CAE7467414.1"/>
    <property type="molecule type" value="Genomic_DNA"/>
</dbReference>
<dbReference type="GO" id="GO:0007214">
    <property type="term" value="P:gamma-aminobutyric acid signaling pathway"/>
    <property type="evidence" value="ECO:0007669"/>
    <property type="project" value="TreeGrafter"/>
</dbReference>
<proteinExistence type="predicted"/>
<dbReference type="PANTHER" id="PTHR10519">
    <property type="entry name" value="GABA-B RECEPTOR"/>
    <property type="match status" value="1"/>
</dbReference>
<keyword evidence="12" id="KW-1185">Reference proteome</keyword>
<keyword evidence="7" id="KW-0325">Glycoprotein</keyword>
<protein>
    <submittedName>
        <fullName evidence="11">GABBR2 protein</fullName>
    </submittedName>
</protein>
<dbReference type="PANTHER" id="PTHR10519:SF20">
    <property type="entry name" value="G-PROTEIN COUPLED RECEPTOR 156-RELATED"/>
    <property type="match status" value="1"/>
</dbReference>
<reference evidence="11" key="1">
    <citation type="submission" date="2021-02" db="EMBL/GenBank/DDBJ databases">
        <authorList>
            <person name="Dougan E. K."/>
            <person name="Rhodes N."/>
            <person name="Thang M."/>
            <person name="Chan C."/>
        </authorList>
    </citation>
    <scope>NUCLEOTIDE SEQUENCE</scope>
</reference>
<dbReference type="Gene3D" id="3.40.50.2300">
    <property type="match status" value="2"/>
</dbReference>
<comment type="subcellular location">
    <subcellularLocation>
        <location evidence="1">Membrane</location>
    </subcellularLocation>
</comment>
<dbReference type="InterPro" id="IPR001828">
    <property type="entry name" value="ANF_lig-bd_rcpt"/>
</dbReference>
<dbReference type="CDD" id="cd00185">
    <property type="entry name" value="TNFRSF"/>
    <property type="match status" value="1"/>
</dbReference>
<dbReference type="InterPro" id="IPR009030">
    <property type="entry name" value="Growth_fac_rcpt_cys_sf"/>
</dbReference>
<dbReference type="SUPFAM" id="SSF53822">
    <property type="entry name" value="Periplasmic binding protein-like I"/>
    <property type="match status" value="1"/>
</dbReference>
<keyword evidence="6" id="KW-0675">Receptor</keyword>
<dbReference type="OrthoDB" id="411630at2759"/>
<evidence type="ECO:0000256" key="6">
    <source>
        <dbReference type="ARBA" id="ARBA00023170"/>
    </source>
</evidence>
<name>A0A812S999_9DINO</name>
<dbReference type="Pfam" id="PF01094">
    <property type="entry name" value="ANF_receptor"/>
    <property type="match status" value="1"/>
</dbReference>
<evidence type="ECO:0000256" key="1">
    <source>
        <dbReference type="ARBA" id="ARBA00004370"/>
    </source>
</evidence>
<dbReference type="Pfam" id="PF07699">
    <property type="entry name" value="Ephrin_rec_like"/>
    <property type="match status" value="1"/>
</dbReference>
<evidence type="ECO:0000313" key="11">
    <source>
        <dbReference type="EMBL" id="CAE7467414.1"/>
    </source>
</evidence>
<keyword evidence="5" id="KW-0472">Membrane</keyword>
<dbReference type="SMART" id="SM01411">
    <property type="entry name" value="Ephrin_rec_like"/>
    <property type="match status" value="1"/>
</dbReference>
<dbReference type="SUPFAM" id="SSF57184">
    <property type="entry name" value="Growth factor receptor domain"/>
    <property type="match status" value="1"/>
</dbReference>
<keyword evidence="3" id="KW-1133">Transmembrane helix</keyword>
<dbReference type="InterPro" id="IPR011641">
    <property type="entry name" value="Tyr-kin_ephrin_A/B_rcpt-like"/>
</dbReference>
<keyword evidence="8" id="KW-0807">Transducer</keyword>
<dbReference type="Proteomes" id="UP000601435">
    <property type="component" value="Unassembled WGS sequence"/>
</dbReference>
<dbReference type="Gene3D" id="2.10.50.10">
    <property type="entry name" value="Tumor Necrosis Factor Receptor, subunit A, domain 2"/>
    <property type="match status" value="1"/>
</dbReference>
<keyword evidence="4" id="KW-0297">G-protein coupled receptor</keyword>
<evidence type="ECO:0000256" key="3">
    <source>
        <dbReference type="ARBA" id="ARBA00022989"/>
    </source>
</evidence>
<comment type="caution">
    <text evidence="11">The sequence shown here is derived from an EMBL/GenBank/DDBJ whole genome shotgun (WGS) entry which is preliminary data.</text>
</comment>
<gene>
    <name evidence="11" type="primary">GABBR2</name>
    <name evidence="11" type="ORF">SNEC2469_LOCUS13136</name>
</gene>
<evidence type="ECO:0000256" key="4">
    <source>
        <dbReference type="ARBA" id="ARBA00023040"/>
    </source>
</evidence>
<organism evidence="11 12">
    <name type="scientific">Symbiodinium necroappetens</name>
    <dbReference type="NCBI Taxonomy" id="1628268"/>
    <lineage>
        <taxon>Eukaryota</taxon>
        <taxon>Sar</taxon>
        <taxon>Alveolata</taxon>
        <taxon>Dinophyceae</taxon>
        <taxon>Suessiales</taxon>
        <taxon>Symbiodiniaceae</taxon>
        <taxon>Symbiodinium</taxon>
    </lineage>
</organism>
<dbReference type="GO" id="GO:0004965">
    <property type="term" value="F:G protein-coupled GABA receptor activity"/>
    <property type="evidence" value="ECO:0007669"/>
    <property type="project" value="InterPro"/>
</dbReference>
<dbReference type="AlphaFoldDB" id="A0A812S999"/>
<keyword evidence="2" id="KW-0812">Transmembrane</keyword>